<feature type="compositionally biased region" description="Low complexity" evidence="7">
    <location>
        <begin position="1391"/>
        <end position="1401"/>
    </location>
</feature>
<feature type="region of interest" description="Disordered" evidence="7">
    <location>
        <begin position="52"/>
        <end position="93"/>
    </location>
</feature>
<feature type="domain" description="EGF-like" evidence="9">
    <location>
        <begin position="1003"/>
        <end position="1043"/>
    </location>
</feature>
<feature type="compositionally biased region" description="Low complexity" evidence="7">
    <location>
        <begin position="1734"/>
        <end position="1749"/>
    </location>
</feature>
<feature type="repeat" description="RCC1" evidence="6">
    <location>
        <begin position="433"/>
        <end position="481"/>
    </location>
</feature>
<evidence type="ECO:0000259" key="9">
    <source>
        <dbReference type="PROSITE" id="PS50026"/>
    </source>
</evidence>
<dbReference type="Gene3D" id="2.10.25.10">
    <property type="entry name" value="Laminin"/>
    <property type="match status" value="9"/>
</dbReference>
<keyword evidence="8" id="KW-0472">Membrane</keyword>
<feature type="domain" description="EGF-like" evidence="9">
    <location>
        <begin position="1044"/>
        <end position="1085"/>
    </location>
</feature>
<feature type="region of interest" description="Disordered" evidence="7">
    <location>
        <begin position="1715"/>
        <end position="1939"/>
    </location>
</feature>
<dbReference type="SMART" id="SM00181">
    <property type="entry name" value="EGF"/>
    <property type="match status" value="12"/>
</dbReference>
<feature type="domain" description="EGF-like" evidence="9">
    <location>
        <begin position="879"/>
        <end position="919"/>
    </location>
</feature>
<dbReference type="InterPro" id="IPR024731">
    <property type="entry name" value="NELL2-like_EGF"/>
</dbReference>
<dbReference type="PANTHER" id="PTHR24039:SF58">
    <property type="entry name" value="EGF-LIKE DOMAIN-CONTAINING PROTEIN"/>
    <property type="match status" value="1"/>
</dbReference>
<feature type="compositionally biased region" description="Polar residues" evidence="7">
    <location>
        <begin position="2207"/>
        <end position="2217"/>
    </location>
</feature>
<dbReference type="Pfam" id="PF07645">
    <property type="entry name" value="EGF_CA"/>
    <property type="match status" value="4"/>
</dbReference>
<dbReference type="SUPFAM" id="SSF57196">
    <property type="entry name" value="EGF/Laminin"/>
    <property type="match status" value="1"/>
</dbReference>
<evidence type="ECO:0000313" key="10">
    <source>
        <dbReference type="EMBL" id="CEM47989.1"/>
    </source>
</evidence>
<proteinExistence type="predicted"/>
<dbReference type="SUPFAM" id="SSF57184">
    <property type="entry name" value="Growth factor receptor domain"/>
    <property type="match status" value="3"/>
</dbReference>
<dbReference type="InterPro" id="IPR018097">
    <property type="entry name" value="EGF_Ca-bd_CS"/>
</dbReference>
<accession>A0A0G4HU94</accession>
<feature type="domain" description="EGF-like" evidence="9">
    <location>
        <begin position="1086"/>
        <end position="1126"/>
    </location>
</feature>
<feature type="domain" description="EGF-like" evidence="9">
    <location>
        <begin position="1127"/>
        <end position="1168"/>
    </location>
</feature>
<dbReference type="PROSITE" id="PS50012">
    <property type="entry name" value="RCC1_3"/>
    <property type="match status" value="4"/>
</dbReference>
<dbReference type="InterPro" id="IPR049883">
    <property type="entry name" value="NOTCH1_EGF-like"/>
</dbReference>
<feature type="transmembrane region" description="Helical" evidence="8">
    <location>
        <begin position="2388"/>
        <end position="2411"/>
    </location>
</feature>
<feature type="compositionally biased region" description="Low complexity" evidence="7">
    <location>
        <begin position="2044"/>
        <end position="2053"/>
    </location>
</feature>
<dbReference type="CDD" id="cd00053">
    <property type="entry name" value="EGF"/>
    <property type="match status" value="1"/>
</dbReference>
<dbReference type="Pfam" id="PF13540">
    <property type="entry name" value="RCC1_2"/>
    <property type="match status" value="1"/>
</dbReference>
<keyword evidence="3" id="KW-0677">Repeat</keyword>
<dbReference type="PROSITE" id="PS01187">
    <property type="entry name" value="EGF_CA"/>
    <property type="match status" value="2"/>
</dbReference>
<feature type="compositionally biased region" description="Basic residues" evidence="7">
    <location>
        <begin position="2153"/>
        <end position="2170"/>
    </location>
</feature>
<dbReference type="Pfam" id="PF00415">
    <property type="entry name" value="RCC1"/>
    <property type="match status" value="3"/>
</dbReference>
<feature type="compositionally biased region" description="Basic and acidic residues" evidence="7">
    <location>
        <begin position="1979"/>
        <end position="1990"/>
    </location>
</feature>
<evidence type="ECO:0000256" key="8">
    <source>
        <dbReference type="SAM" id="Phobius"/>
    </source>
</evidence>
<dbReference type="VEuPathDB" id="CryptoDB:Cvel_8613"/>
<feature type="compositionally biased region" description="Polar residues" evidence="7">
    <location>
        <begin position="1995"/>
        <end position="2013"/>
    </location>
</feature>
<evidence type="ECO:0000256" key="1">
    <source>
        <dbReference type="ARBA" id="ARBA00022536"/>
    </source>
</evidence>
<feature type="domain" description="EGF-like" evidence="9">
    <location>
        <begin position="961"/>
        <end position="1002"/>
    </location>
</feature>
<evidence type="ECO:0000256" key="6">
    <source>
        <dbReference type="PROSITE-ProRule" id="PRU00235"/>
    </source>
</evidence>
<dbReference type="SUPFAM" id="SSF50985">
    <property type="entry name" value="RCC1/BLIP-II"/>
    <property type="match status" value="2"/>
</dbReference>
<dbReference type="PROSITE" id="PS50026">
    <property type="entry name" value="EGF_3"/>
    <property type="match status" value="9"/>
</dbReference>
<gene>
    <name evidence="10" type="ORF">Cvel_8613</name>
</gene>
<dbReference type="InterPro" id="IPR000742">
    <property type="entry name" value="EGF"/>
</dbReference>
<keyword evidence="8" id="KW-0812">Transmembrane</keyword>
<feature type="compositionally biased region" description="Acidic residues" evidence="7">
    <location>
        <begin position="1844"/>
        <end position="1854"/>
    </location>
</feature>
<organism evidence="10">
    <name type="scientific">Chromera velia CCMP2878</name>
    <dbReference type="NCBI Taxonomy" id="1169474"/>
    <lineage>
        <taxon>Eukaryota</taxon>
        <taxon>Sar</taxon>
        <taxon>Alveolata</taxon>
        <taxon>Colpodellida</taxon>
        <taxon>Chromeraceae</taxon>
        <taxon>Chromera</taxon>
    </lineage>
</organism>
<feature type="domain" description="EGF-like" evidence="9">
    <location>
        <begin position="838"/>
        <end position="878"/>
    </location>
</feature>
<dbReference type="PhylomeDB" id="A0A0G4HU94"/>
<feature type="compositionally biased region" description="Basic and acidic residues" evidence="7">
    <location>
        <begin position="67"/>
        <end position="78"/>
    </location>
</feature>
<feature type="region of interest" description="Disordered" evidence="7">
    <location>
        <begin position="1979"/>
        <end position="2061"/>
    </location>
</feature>
<keyword evidence="8" id="KW-1133">Transmembrane helix</keyword>
<comment type="caution">
    <text evidence="5">Lacks conserved residue(s) required for the propagation of feature annotation.</text>
</comment>
<sequence>MDGALSRCIPLKSLLCLCVASPRVHRLGGGKQKREMRGQTLGLIFQWMMERGLQPRTTNPGLSVQRRGGEGEEKEARESMVSAGKPAEVEEEEIPVPEDRVWIGRDFGSEEQEADRVQAAQGVDGVQGAQEVGGEDEVEKTKERIAELQGKLQQLIKEKEKRRRPLPRIVKVDPEVIERIRNHVNPRKGHIDASKEEVKEGSHLSAMLKELQSFVDEQVFRRGRQMPRKKKAIKTRWVLTWKLKEGKRVAKARGVEGLGVNAVAAGYYHSVILDENGEVWTTGRGSNGRLGTGSTSNVNTPQSIMSSVDSVACGQRHTVILDTNGDVYVTGEGGEGALGLGGTSDESSPVKITDLDSVTVVGVSAGESQSMAWTDTGALYVWGWGYEGALGTGTSSASSYEELSPVLSSLPGGEQVVQGSMGDQASAVVTASGKLFVTGRADDGRLGTGGTTNQATWVEVISSGVAGVELGKDHTLVLMTDGTLRAAGDNTAGELGTAAGADQTTFQTVTGVSGITDIAQVSAGMGQSILSTGDGLVVFGENTYGQLGVGSTGGTTDCLATVSGFSTGSVGVCEMGTDNCHANAACTNEASCTFSCSCNAGHTGDGVSCVALCLANERVSSSACVACPAGTTNVAGDDPGGADTTCDVTLCGANEYVSSNVCTACPAGTTNAANDDASGGDTSCDATLCSANERVSSNACVACPAGTTNAAGDDASGSDTTCDVTLCGANEYVSSNVCTACPAGTTNAANDDASGADTSCDATLCSANERVSSNACVACPAGTTNAAGDDASGSDTTCDTTLCGTNEYVASNVCTACPSGTTNAANDDASGADTACDDVLECTTGAHNCHSDATCSETTGSFTCACNTGFSGTGLVCTAENQCTLGTHNCDANSTCTDAFHSFTCDCNAGFSGDGITCANIDECTITVDNCHGDAACTDTTGSFICACNVGFSGDGITCADIDECSTSVHNCDTGGATCTDTTGSFTCACNAGYSGGGISCTNIDECTTTVDNCHGDAACTDTTGSFTCACNVGFSGDGITCADIDECSTSVHNCDTGGATCTDTTGSFTCACNAGYSGGGITCTNVDECATSVDNCHSNGTCTDTTGSFTCACNVGFSGDGVACANIDECSTSVHNCDTGGATCTDTTGSFTCACNAGYSGGGITCTNLDECTLSTHNCNTFGNCTDVTGSFTCSCNSGYEGDGVACSEEMPGPDLGELCNSNGTTPINEVASNYETALQAIDQWANDNPNHPILEEVMTAQQQELSDKLDACVVLYPQADQQALVETVALKALESVVRLFFSLFLLFCRASQSEIPQGDSLAAVLSTPGSTTVETDEIAITVANSVDGSTTLEADSPHSSLTLTRPEGSSPYAARQDGKVVGSGRVPLSTSSRSSDGRTSVRLLGDAMDEDAVSAGVLSMLLPTPSPTAVALKILQLESLYKGELGISGGEWIQECAQMDVQNEEWTSSGLEKHLSIRQKCTVFFGSCLTGWVHILMSFETFWMASLSEKRDLPSLDMRPSKSILSATVRLLSLRGEKAAVKKEVDGEKERGGESSMPIDFERLKQSAHLIRLKQYFNPRRVLAFRASKRAVAESRWSSRRICRCCRRLSLNEKTLGVFDVSHMRQAFQMMTRENEMERAAYSITGKGMSRERQKAMWTRLDEILKSVNVELGVVFPVKPWDANAREEEFEKTGVPKRGFKGFGGWLNDGEVSNSSRASVAHQRQTRAGPVSSDSSDAAESYSSSSVDSHDRSPSAGARGGFSPLRRGERGRSPQGRRRGSRDSRLESPTDLRFSRPGGVSASDSDAEEEEEEDEWGDSDYASSDSPRLFSGLQAHRQGQPEAEEEQSEEESSPLVRGDASPFSASRRIGGLASKALLRAERKKAKGKKSPQSETSSPTAWRKRALQNLAPHDESADEGAGSSDASPRTPVFVDKEGRVIGTQKIKQALEKIGEALLTGKEDDTVQQVLDALEHLEFEQERSKGKTADATRATVGQSLYRTQTSHLASSVHTGDDSMSQKDRQKSPEEPTSPLDSILESLPHHSSPGSLPGFAKSNPVGLSPAERFALFTSPPLPPAPIKPAVRSKFEGMSRDEKFAMFGIGSPQVSNPSAPAESFPSYQKHREEEEEKEEGRSPSPVPSRSLGIQTRETRKGHGKSKRIKKGPRKGKQKESKIVRDRSPFFPEGLEETGTLVSLEEIEDITESPMASGSTPSSPEQRRFSAIRPVRLVKSDEEPSSSSHRDDDSPYSRTLSAALRKMKRKIIAMRDDVKPDTFKSWRMAAPMAVVAPLDVSRQSVLPLRNCLLRSHVVLRLIHGRLGTSVFEFAPLTDALVFCNRILLSWCILLVLQTFVLLDETDENLAPVLPVTYTTAPEGMALAGHHDLGNYFPAALLKAFIATLAGLILVGIVLRSMVVQVWSGEETSGRVPDWAFVVPGRESSSPRGKRGGGAKGTSALRRADTFIDRTHKGGAAQLLVSLRIRLLDPLLNLVPGLLIFPQLSPLRVTRHGHEPIKSLDGLTAPTWIVPPLDPEEDRQ</sequence>
<name>A0A0G4HU94_9ALVE</name>
<dbReference type="GO" id="GO:0005509">
    <property type="term" value="F:calcium ion binding"/>
    <property type="evidence" value="ECO:0007669"/>
    <property type="project" value="InterPro"/>
</dbReference>
<evidence type="ECO:0000256" key="5">
    <source>
        <dbReference type="PROSITE-ProRule" id="PRU00076"/>
    </source>
</evidence>
<feature type="repeat" description="RCC1" evidence="6">
    <location>
        <begin position="277"/>
        <end position="324"/>
    </location>
</feature>
<feature type="repeat" description="RCC1" evidence="6">
    <location>
        <begin position="377"/>
        <end position="432"/>
    </location>
</feature>
<dbReference type="Pfam" id="PF12947">
    <property type="entry name" value="EGF_3"/>
    <property type="match status" value="6"/>
</dbReference>
<dbReference type="CDD" id="cd00054">
    <property type="entry name" value="EGF_CA"/>
    <property type="match status" value="8"/>
</dbReference>
<dbReference type="InterPro" id="IPR001881">
    <property type="entry name" value="EGF-like_Ca-bd_dom"/>
</dbReference>
<evidence type="ECO:0000256" key="7">
    <source>
        <dbReference type="SAM" id="MobiDB-lite"/>
    </source>
</evidence>
<dbReference type="PROSITE" id="PS01186">
    <property type="entry name" value="EGF_2"/>
    <property type="match status" value="9"/>
</dbReference>
<dbReference type="PRINTS" id="PR00633">
    <property type="entry name" value="RCCNDNSATION"/>
</dbReference>
<feature type="repeat" description="RCC1" evidence="6">
    <location>
        <begin position="325"/>
        <end position="376"/>
    </location>
</feature>
<feature type="domain" description="EGF-like" evidence="9">
    <location>
        <begin position="920"/>
        <end position="960"/>
    </location>
</feature>
<keyword evidence="1 5" id="KW-0245">EGF-like domain</keyword>
<evidence type="ECO:0000256" key="4">
    <source>
        <dbReference type="ARBA" id="ARBA00023157"/>
    </source>
</evidence>
<feature type="compositionally biased region" description="Basic and acidic residues" evidence="7">
    <location>
        <begin position="2014"/>
        <end position="2029"/>
    </location>
</feature>
<feature type="region of interest" description="Disordered" evidence="7">
    <location>
        <begin position="1351"/>
        <end position="1401"/>
    </location>
</feature>
<dbReference type="FunFam" id="2.10.25.10:FF:000038">
    <property type="entry name" value="Fibrillin 2"/>
    <property type="match status" value="8"/>
</dbReference>
<feature type="compositionally biased region" description="Basic and acidic residues" evidence="7">
    <location>
        <begin position="2171"/>
        <end position="2181"/>
    </location>
</feature>
<protein>
    <recommendedName>
        <fullName evidence="9">EGF-like domain-containing protein</fullName>
    </recommendedName>
</protein>
<feature type="domain" description="EGF-like" evidence="9">
    <location>
        <begin position="1169"/>
        <end position="1209"/>
    </location>
</feature>
<feature type="region of interest" description="Disordered" evidence="7">
    <location>
        <begin position="2098"/>
        <end position="2251"/>
    </location>
</feature>
<reference evidence="10" key="1">
    <citation type="submission" date="2014-11" db="EMBL/GenBank/DDBJ databases">
        <authorList>
            <person name="Otto D Thomas"/>
            <person name="Naeem Raeece"/>
        </authorList>
    </citation>
    <scope>NUCLEOTIDE SEQUENCE</scope>
</reference>
<feature type="compositionally biased region" description="Basic and acidic residues" evidence="7">
    <location>
        <begin position="2231"/>
        <end position="2248"/>
    </location>
</feature>
<keyword evidence="2" id="KW-0732">Signal</keyword>
<dbReference type="SMART" id="SM00179">
    <property type="entry name" value="EGF_CA"/>
    <property type="match status" value="9"/>
</dbReference>
<keyword evidence="4" id="KW-1015">Disulfide bond</keyword>
<feature type="compositionally biased region" description="Basic and acidic residues" evidence="7">
    <location>
        <begin position="1783"/>
        <end position="1796"/>
    </location>
</feature>
<evidence type="ECO:0000256" key="3">
    <source>
        <dbReference type="ARBA" id="ARBA00022737"/>
    </source>
</evidence>
<dbReference type="InterPro" id="IPR000408">
    <property type="entry name" value="Reg_chr_condens"/>
</dbReference>
<dbReference type="InterPro" id="IPR000152">
    <property type="entry name" value="EGF-type_Asp/Asn_hydroxyl_site"/>
</dbReference>
<dbReference type="EMBL" id="CDMZ01003904">
    <property type="protein sequence ID" value="CEM47989.1"/>
    <property type="molecule type" value="Genomic_DNA"/>
</dbReference>
<evidence type="ECO:0000256" key="2">
    <source>
        <dbReference type="ARBA" id="ARBA00022729"/>
    </source>
</evidence>
<dbReference type="Gene3D" id="2.130.10.30">
    <property type="entry name" value="Regulator of chromosome condensation 1/beta-lactamase-inhibitor protein II"/>
    <property type="match status" value="2"/>
</dbReference>
<dbReference type="PANTHER" id="PTHR24039">
    <property type="entry name" value="FIBRILLIN-RELATED"/>
    <property type="match status" value="1"/>
</dbReference>
<dbReference type="InterPro" id="IPR009030">
    <property type="entry name" value="Growth_fac_rcpt_cys_sf"/>
</dbReference>
<dbReference type="PROSITE" id="PS00010">
    <property type="entry name" value="ASX_HYDROXYL"/>
    <property type="match status" value="8"/>
</dbReference>
<feature type="compositionally biased region" description="Acidic residues" evidence="7">
    <location>
        <begin position="1807"/>
        <end position="1820"/>
    </location>
</feature>
<feature type="compositionally biased region" description="Polar residues" evidence="7">
    <location>
        <begin position="1351"/>
        <end position="1365"/>
    </location>
</feature>
<dbReference type="InterPro" id="IPR009091">
    <property type="entry name" value="RCC1/BLIP-II"/>
</dbReference>